<gene>
    <name evidence="2" type="ORF">EDD63_1167</name>
</gene>
<dbReference type="Proteomes" id="UP000294743">
    <property type="component" value="Unassembled WGS sequence"/>
</dbReference>
<dbReference type="EMBL" id="SODD01000016">
    <property type="protein sequence ID" value="TDW19911.1"/>
    <property type="molecule type" value="Genomic_DNA"/>
</dbReference>
<name>A0A4R7ZSP5_9FIRM</name>
<protein>
    <recommendedName>
        <fullName evidence="4">Lipoprotein</fullName>
    </recommendedName>
</protein>
<keyword evidence="3" id="KW-1185">Reference proteome</keyword>
<reference evidence="2 3" key="1">
    <citation type="submission" date="2019-03" db="EMBL/GenBank/DDBJ databases">
        <title>Genomic Encyclopedia of Type Strains, Phase IV (KMG-IV): sequencing the most valuable type-strain genomes for metagenomic binning, comparative biology and taxonomic classification.</title>
        <authorList>
            <person name="Goeker M."/>
        </authorList>
    </citation>
    <scope>NUCLEOTIDE SEQUENCE [LARGE SCALE GENOMIC DNA]</scope>
    <source>
        <strain evidence="2 3">DSM 28867</strain>
    </source>
</reference>
<evidence type="ECO:0008006" key="4">
    <source>
        <dbReference type="Google" id="ProtNLM"/>
    </source>
</evidence>
<feature type="chain" id="PRO_5039122555" description="Lipoprotein" evidence="1">
    <location>
        <begin position="19"/>
        <end position="142"/>
    </location>
</feature>
<feature type="signal peptide" evidence="1">
    <location>
        <begin position="1"/>
        <end position="18"/>
    </location>
</feature>
<dbReference type="AlphaFoldDB" id="A0A4R7ZSP5"/>
<dbReference type="OrthoDB" id="9833234at2"/>
<proteinExistence type="predicted"/>
<evidence type="ECO:0000313" key="2">
    <source>
        <dbReference type="EMBL" id="TDW19911.1"/>
    </source>
</evidence>
<accession>A0A4R7ZSP5</accession>
<keyword evidence="1" id="KW-0732">Signal</keyword>
<organism evidence="2 3">
    <name type="scientific">Breznakia blatticola</name>
    <dbReference type="NCBI Taxonomy" id="1754012"/>
    <lineage>
        <taxon>Bacteria</taxon>
        <taxon>Bacillati</taxon>
        <taxon>Bacillota</taxon>
        <taxon>Erysipelotrichia</taxon>
        <taxon>Erysipelotrichales</taxon>
        <taxon>Erysipelotrichaceae</taxon>
        <taxon>Breznakia</taxon>
    </lineage>
</organism>
<dbReference type="RefSeq" id="WP_134169395.1">
    <property type="nucleotide sequence ID" value="NZ_SODD01000016.1"/>
</dbReference>
<evidence type="ECO:0000313" key="3">
    <source>
        <dbReference type="Proteomes" id="UP000294743"/>
    </source>
</evidence>
<evidence type="ECO:0000256" key="1">
    <source>
        <dbReference type="SAM" id="SignalP"/>
    </source>
</evidence>
<comment type="caution">
    <text evidence="2">The sequence shown here is derived from an EMBL/GenBank/DDBJ whole genome shotgun (WGS) entry which is preliminary data.</text>
</comment>
<sequence>MKKLLVIIAMCLMMVACDSDESEMVCTYKKDDDKGKIVVRYEDDKIHYLHFSSEQYIEDDVLDEVGEKDFADYWKQNVESFHKEGISAEGTYDGKTRMGYIELELNLDQLKERNYSDFYLTENLSLKSFKKRVEDQLDYTCK</sequence>
<dbReference type="PROSITE" id="PS51257">
    <property type="entry name" value="PROKAR_LIPOPROTEIN"/>
    <property type="match status" value="1"/>
</dbReference>